<dbReference type="EMBL" id="LYRP01000033">
    <property type="protein sequence ID" value="OAT76169.1"/>
    <property type="molecule type" value="Genomic_DNA"/>
</dbReference>
<accession>A0A1B7L194</accession>
<dbReference type="Gene3D" id="3.30.420.10">
    <property type="entry name" value="Ribonuclease H-like superfamily/Ribonuclease H"/>
    <property type="match status" value="1"/>
</dbReference>
<dbReference type="AlphaFoldDB" id="A0A1B7L194"/>
<dbReference type="PANTHER" id="PTHR30231:SF4">
    <property type="entry name" value="PROTEIN NEN2"/>
    <property type="match status" value="1"/>
</dbReference>
<keyword evidence="3" id="KW-0269">Exonuclease</keyword>
<dbReference type="RefSeq" id="WP_064599568.1">
    <property type="nucleotide sequence ID" value="NZ_LYRP01000033.1"/>
</dbReference>
<dbReference type="InterPro" id="IPR036397">
    <property type="entry name" value="RNaseH_sf"/>
</dbReference>
<evidence type="ECO:0000256" key="1">
    <source>
        <dbReference type="ARBA" id="ARBA00022722"/>
    </source>
</evidence>
<dbReference type="SUPFAM" id="SSF53098">
    <property type="entry name" value="Ribonuclease H-like"/>
    <property type="match status" value="1"/>
</dbReference>
<dbReference type="GO" id="GO:0003676">
    <property type="term" value="F:nucleic acid binding"/>
    <property type="evidence" value="ECO:0007669"/>
    <property type="project" value="InterPro"/>
</dbReference>
<dbReference type="CDD" id="cd06127">
    <property type="entry name" value="DEDDh"/>
    <property type="match status" value="1"/>
</dbReference>
<comment type="caution">
    <text evidence="5">The sequence shown here is derived from an EMBL/GenBank/DDBJ whole genome shotgun (WGS) entry which is preliminary data.</text>
</comment>
<evidence type="ECO:0000313" key="5">
    <source>
        <dbReference type="EMBL" id="OAT76169.1"/>
    </source>
</evidence>
<sequence>MRLQFPWPGPTQRWRKLHQQQQRWQQTGGLPPALQRLVNTPLPGADTLLHDYPWLAFDFETSGMNAEQAHILSIGFVPVLARQIALDQAQHHYVSSSVTIAAQTAVLTHITPEMLKNAAGIDAVMEQLFTHLAGHVAVVHGKMVEARFINHYLMTRYGLDTLPIIWLDTLEMGRRHQRLQQDGREDYRLASLRSRCGLPSYTAHNALSDAVATAELALAQLACRFCSIPPTIGAILG</sequence>
<dbReference type="GO" id="GO:0006259">
    <property type="term" value="P:DNA metabolic process"/>
    <property type="evidence" value="ECO:0007669"/>
    <property type="project" value="UniProtKB-ARBA"/>
</dbReference>
<keyword evidence="1" id="KW-0540">Nuclease</keyword>
<gene>
    <name evidence="5" type="ORF">A9B99_12045</name>
</gene>
<dbReference type="InterPro" id="IPR013520">
    <property type="entry name" value="Ribonucl_H"/>
</dbReference>
<dbReference type="GO" id="GO:0005829">
    <property type="term" value="C:cytosol"/>
    <property type="evidence" value="ECO:0007669"/>
    <property type="project" value="TreeGrafter"/>
</dbReference>
<dbReference type="Proteomes" id="UP000078225">
    <property type="component" value="Unassembled WGS sequence"/>
</dbReference>
<evidence type="ECO:0000313" key="6">
    <source>
        <dbReference type="Proteomes" id="UP000078225"/>
    </source>
</evidence>
<keyword evidence="2" id="KW-0378">Hydrolase</keyword>
<dbReference type="GO" id="GO:0008408">
    <property type="term" value="F:3'-5' exonuclease activity"/>
    <property type="evidence" value="ECO:0007669"/>
    <property type="project" value="TreeGrafter"/>
</dbReference>
<dbReference type="PANTHER" id="PTHR30231">
    <property type="entry name" value="DNA POLYMERASE III SUBUNIT EPSILON"/>
    <property type="match status" value="1"/>
</dbReference>
<feature type="domain" description="Exonuclease" evidence="4">
    <location>
        <begin position="53"/>
        <end position="226"/>
    </location>
</feature>
<reference evidence="6" key="1">
    <citation type="submission" date="2016-05" db="EMBL/GenBank/DDBJ databases">
        <authorList>
            <person name="Behera P."/>
            <person name="Vaishampayan P."/>
            <person name="Singh N."/>
            <person name="Raina V."/>
            <person name="Suar M."/>
            <person name="Pattnaik A."/>
            <person name="Rastogi G."/>
        </authorList>
    </citation>
    <scope>NUCLEOTIDE SEQUENCE [LARGE SCALE GENOMIC DNA]</scope>
    <source>
        <strain evidence="6">MP23</strain>
    </source>
</reference>
<dbReference type="STRING" id="1691903.A9B99_12045"/>
<proteinExistence type="predicted"/>
<keyword evidence="6" id="KW-1185">Reference proteome</keyword>
<dbReference type="InterPro" id="IPR012337">
    <property type="entry name" value="RNaseH-like_sf"/>
</dbReference>
<organism evidence="5 6">
    <name type="scientific">Mangrovibacter phragmitis</name>
    <dbReference type="NCBI Taxonomy" id="1691903"/>
    <lineage>
        <taxon>Bacteria</taxon>
        <taxon>Pseudomonadati</taxon>
        <taxon>Pseudomonadota</taxon>
        <taxon>Gammaproteobacteria</taxon>
        <taxon>Enterobacterales</taxon>
        <taxon>Enterobacteriaceae</taxon>
        <taxon>Mangrovibacter</taxon>
    </lineage>
</organism>
<dbReference type="SMART" id="SM00479">
    <property type="entry name" value="EXOIII"/>
    <property type="match status" value="1"/>
</dbReference>
<name>A0A1B7L194_9ENTR</name>
<protein>
    <recommendedName>
        <fullName evidence="4">Exonuclease domain-containing protein</fullName>
    </recommendedName>
</protein>
<evidence type="ECO:0000256" key="3">
    <source>
        <dbReference type="ARBA" id="ARBA00022839"/>
    </source>
</evidence>
<evidence type="ECO:0000256" key="2">
    <source>
        <dbReference type="ARBA" id="ARBA00022801"/>
    </source>
</evidence>
<dbReference type="OrthoDB" id="5497329at2"/>
<evidence type="ECO:0000259" key="4">
    <source>
        <dbReference type="SMART" id="SM00479"/>
    </source>
</evidence>
<dbReference type="Pfam" id="PF00929">
    <property type="entry name" value="RNase_T"/>
    <property type="match status" value="1"/>
</dbReference>